<feature type="chain" id="PRO_5012981949" description="Secreted protein" evidence="1">
    <location>
        <begin position="17"/>
        <end position="77"/>
    </location>
</feature>
<name>A0A1X2IAS9_9FUNG</name>
<proteinExistence type="predicted"/>
<feature type="signal peptide" evidence="1">
    <location>
        <begin position="1"/>
        <end position="16"/>
    </location>
</feature>
<reference evidence="2 3" key="1">
    <citation type="submission" date="2016-07" db="EMBL/GenBank/DDBJ databases">
        <title>Pervasive Adenine N6-methylation of Active Genes in Fungi.</title>
        <authorList>
            <consortium name="DOE Joint Genome Institute"/>
            <person name="Mondo S.J."/>
            <person name="Dannebaum R.O."/>
            <person name="Kuo R.C."/>
            <person name="Labutti K."/>
            <person name="Haridas S."/>
            <person name="Kuo A."/>
            <person name="Salamov A."/>
            <person name="Ahrendt S.R."/>
            <person name="Lipzen A."/>
            <person name="Sullivan W."/>
            <person name="Andreopoulos W.B."/>
            <person name="Clum A."/>
            <person name="Lindquist E."/>
            <person name="Daum C."/>
            <person name="Ramamoorthy G.K."/>
            <person name="Gryganskyi A."/>
            <person name="Culley D."/>
            <person name="Magnuson J.K."/>
            <person name="James T.Y."/>
            <person name="O'Malley M.A."/>
            <person name="Stajich J.E."/>
            <person name="Spatafora J.W."/>
            <person name="Visel A."/>
            <person name="Grigoriev I.V."/>
        </authorList>
    </citation>
    <scope>NUCLEOTIDE SEQUENCE [LARGE SCALE GENOMIC DNA]</scope>
    <source>
        <strain evidence="2 3">NRRL 1336</strain>
    </source>
</reference>
<keyword evidence="1" id="KW-0732">Signal</keyword>
<evidence type="ECO:0008006" key="4">
    <source>
        <dbReference type="Google" id="ProtNLM"/>
    </source>
</evidence>
<evidence type="ECO:0000313" key="2">
    <source>
        <dbReference type="EMBL" id="ORZ13037.1"/>
    </source>
</evidence>
<dbReference type="Proteomes" id="UP000193560">
    <property type="component" value="Unassembled WGS sequence"/>
</dbReference>
<organism evidence="2 3">
    <name type="scientific">Absidia repens</name>
    <dbReference type="NCBI Taxonomy" id="90262"/>
    <lineage>
        <taxon>Eukaryota</taxon>
        <taxon>Fungi</taxon>
        <taxon>Fungi incertae sedis</taxon>
        <taxon>Mucoromycota</taxon>
        <taxon>Mucoromycotina</taxon>
        <taxon>Mucoromycetes</taxon>
        <taxon>Mucorales</taxon>
        <taxon>Cunninghamellaceae</taxon>
        <taxon>Absidia</taxon>
    </lineage>
</organism>
<gene>
    <name evidence="2" type="ORF">BCR42DRAFT_419031</name>
</gene>
<keyword evidence="3" id="KW-1185">Reference proteome</keyword>
<protein>
    <recommendedName>
        <fullName evidence="4">Secreted protein</fullName>
    </recommendedName>
</protein>
<accession>A0A1X2IAS9</accession>
<dbReference type="AlphaFoldDB" id="A0A1X2IAS9"/>
<sequence>MATCFLIFYFLGANQTAPFAAKSSHSFFPRRYTHSWTITVLMSAILKLQLKTLFKKQNTNHKNKINQHKFHISFDRT</sequence>
<evidence type="ECO:0000256" key="1">
    <source>
        <dbReference type="SAM" id="SignalP"/>
    </source>
</evidence>
<comment type="caution">
    <text evidence="2">The sequence shown here is derived from an EMBL/GenBank/DDBJ whole genome shotgun (WGS) entry which is preliminary data.</text>
</comment>
<evidence type="ECO:0000313" key="3">
    <source>
        <dbReference type="Proteomes" id="UP000193560"/>
    </source>
</evidence>
<dbReference type="EMBL" id="MCGE01000017">
    <property type="protein sequence ID" value="ORZ13037.1"/>
    <property type="molecule type" value="Genomic_DNA"/>
</dbReference>